<feature type="region of interest" description="Disordered" evidence="1">
    <location>
        <begin position="1"/>
        <end position="21"/>
    </location>
</feature>
<protein>
    <recommendedName>
        <fullName evidence="4">DUF3545 domain-containing protein</fullName>
    </recommendedName>
</protein>
<evidence type="ECO:0000313" key="2">
    <source>
        <dbReference type="EMBL" id="SDB19128.1"/>
    </source>
</evidence>
<sequence>MDHSEELKQVASKSRKKSSAGKWREIEMLKEKYRLREELQDINLDFDGDLDDFDF</sequence>
<dbReference type="STRING" id="1159017.SAMN02927930_00755"/>
<evidence type="ECO:0000256" key="1">
    <source>
        <dbReference type="SAM" id="MobiDB-lite"/>
    </source>
</evidence>
<reference evidence="3" key="1">
    <citation type="submission" date="2016-10" db="EMBL/GenBank/DDBJ databases">
        <authorList>
            <person name="Varghese N."/>
            <person name="Submissions S."/>
        </authorList>
    </citation>
    <scope>NUCLEOTIDE SEQUENCE [LARGE SCALE GENOMIC DNA]</scope>
    <source>
        <strain evidence="3">CGMCC 1.10824</strain>
    </source>
</reference>
<dbReference type="AlphaFoldDB" id="A0A1G6BEW1"/>
<gene>
    <name evidence="2" type="ORF">SAMN02927930_00755</name>
</gene>
<organism evidence="2 3">
    <name type="scientific">Pseudidiomarina indica</name>
    <dbReference type="NCBI Taxonomy" id="1159017"/>
    <lineage>
        <taxon>Bacteria</taxon>
        <taxon>Pseudomonadati</taxon>
        <taxon>Pseudomonadota</taxon>
        <taxon>Gammaproteobacteria</taxon>
        <taxon>Alteromonadales</taxon>
        <taxon>Idiomarinaceae</taxon>
        <taxon>Pseudidiomarina</taxon>
    </lineage>
</organism>
<proteinExistence type="predicted"/>
<evidence type="ECO:0000313" key="3">
    <source>
        <dbReference type="Proteomes" id="UP000199626"/>
    </source>
</evidence>
<dbReference type="InterPro" id="IPR021932">
    <property type="entry name" value="DUF3545"/>
</dbReference>
<dbReference type="Proteomes" id="UP000199626">
    <property type="component" value="Unassembled WGS sequence"/>
</dbReference>
<dbReference type="NCBIfam" id="NF046101">
    <property type="entry name" value="PA3496_fam"/>
    <property type="match status" value="1"/>
</dbReference>
<dbReference type="RefSeq" id="WP_092591904.1">
    <property type="nucleotide sequence ID" value="NZ_FMXN01000003.1"/>
</dbReference>
<evidence type="ECO:0008006" key="4">
    <source>
        <dbReference type="Google" id="ProtNLM"/>
    </source>
</evidence>
<dbReference type="InterPro" id="IPR058059">
    <property type="entry name" value="PA3496-like"/>
</dbReference>
<name>A0A1G6BEW1_9GAMM</name>
<accession>A0A1G6BEW1</accession>
<dbReference type="EMBL" id="FMXN01000003">
    <property type="protein sequence ID" value="SDB19128.1"/>
    <property type="molecule type" value="Genomic_DNA"/>
</dbReference>
<dbReference type="Pfam" id="PF12065">
    <property type="entry name" value="DUF3545"/>
    <property type="match status" value="1"/>
</dbReference>
<keyword evidence="3" id="KW-1185">Reference proteome</keyword>